<dbReference type="InterPro" id="IPR014352">
    <property type="entry name" value="FERM/acyl-CoA-bd_prot_sf"/>
</dbReference>
<accession>A0ABP0BXH5</accession>
<dbReference type="PROSITE" id="PS51228">
    <property type="entry name" value="ACB_2"/>
    <property type="match status" value="1"/>
</dbReference>
<protein>
    <submittedName>
        <fullName evidence="4">Acyl-CoA-binding protein (ACBP)/diazepam binding inhibitor (DBI)/endozepine (EP)</fullName>
    </submittedName>
</protein>
<keyword evidence="5" id="KW-1185">Reference proteome</keyword>
<sequence length="102" mass="11466">MSGNEAFDTAAIDVRKLTEPLPPTELLKLYGLYKVGTGADITTAKAPGMFSLQAKEMRKSWQKVVDRGISQEEAQNEYIELVEELKKKYAYDPNKEPEAVRS</sequence>
<evidence type="ECO:0000259" key="3">
    <source>
        <dbReference type="PROSITE" id="PS51228"/>
    </source>
</evidence>
<dbReference type="InterPro" id="IPR035984">
    <property type="entry name" value="Acyl-CoA-binding_sf"/>
</dbReference>
<proteinExistence type="inferred from homology"/>
<evidence type="ECO:0000256" key="2">
    <source>
        <dbReference type="ARBA" id="ARBA00023121"/>
    </source>
</evidence>
<comment type="similarity">
    <text evidence="1">Belongs to the ACBP family.</text>
</comment>
<evidence type="ECO:0000313" key="4">
    <source>
        <dbReference type="EMBL" id="CAK7224437.1"/>
    </source>
</evidence>
<dbReference type="InterPro" id="IPR000582">
    <property type="entry name" value="Acyl-CoA-binding_protein"/>
</dbReference>
<evidence type="ECO:0000313" key="5">
    <source>
        <dbReference type="Proteomes" id="UP001642482"/>
    </source>
</evidence>
<dbReference type="Pfam" id="PF00887">
    <property type="entry name" value="ACBP"/>
    <property type="match status" value="1"/>
</dbReference>
<comment type="caution">
    <text evidence="4">The sequence shown here is derived from an EMBL/GenBank/DDBJ whole genome shotgun (WGS) entry which is preliminary data.</text>
</comment>
<dbReference type="PANTHER" id="PTHR23310">
    <property type="entry name" value="ACYL-COA-BINDING PROTEIN, ACBP"/>
    <property type="match status" value="1"/>
</dbReference>
<name>A0ABP0BXH5_9PEZI</name>
<dbReference type="Gene3D" id="1.20.80.10">
    <property type="match status" value="1"/>
</dbReference>
<gene>
    <name evidence="4" type="primary">ACB1</name>
    <name evidence="4" type="ORF">SEUCBS140593_005569</name>
</gene>
<reference evidence="4 5" key="1">
    <citation type="submission" date="2024-01" db="EMBL/GenBank/DDBJ databases">
        <authorList>
            <person name="Allen C."/>
            <person name="Tagirdzhanova G."/>
        </authorList>
    </citation>
    <scope>NUCLEOTIDE SEQUENCE [LARGE SCALE GENOMIC DNA]</scope>
</reference>
<dbReference type="EMBL" id="CAWUHD010000055">
    <property type="protein sequence ID" value="CAK7224437.1"/>
    <property type="molecule type" value="Genomic_DNA"/>
</dbReference>
<organism evidence="4 5">
    <name type="scientific">Sporothrix eucalyptigena</name>
    <dbReference type="NCBI Taxonomy" id="1812306"/>
    <lineage>
        <taxon>Eukaryota</taxon>
        <taxon>Fungi</taxon>
        <taxon>Dikarya</taxon>
        <taxon>Ascomycota</taxon>
        <taxon>Pezizomycotina</taxon>
        <taxon>Sordariomycetes</taxon>
        <taxon>Sordariomycetidae</taxon>
        <taxon>Ophiostomatales</taxon>
        <taxon>Ophiostomataceae</taxon>
        <taxon>Sporothrix</taxon>
    </lineage>
</organism>
<feature type="domain" description="ACB" evidence="3">
    <location>
        <begin position="1"/>
        <end position="91"/>
    </location>
</feature>
<evidence type="ECO:0000256" key="1">
    <source>
        <dbReference type="ARBA" id="ARBA00005567"/>
    </source>
</evidence>
<dbReference type="SUPFAM" id="SSF47027">
    <property type="entry name" value="Acyl-CoA binding protein"/>
    <property type="match status" value="1"/>
</dbReference>
<dbReference type="Proteomes" id="UP001642482">
    <property type="component" value="Unassembled WGS sequence"/>
</dbReference>
<dbReference type="PRINTS" id="PR00689">
    <property type="entry name" value="ACOABINDINGP"/>
</dbReference>
<keyword evidence="2" id="KW-0446">Lipid-binding</keyword>
<dbReference type="PANTHER" id="PTHR23310:SF62">
    <property type="entry name" value="ACYL-COA BINDING PROTEIN 1, ISOFORM A"/>
    <property type="match status" value="1"/>
</dbReference>